<evidence type="ECO:0000313" key="4">
    <source>
        <dbReference type="Proteomes" id="UP000003676"/>
    </source>
</evidence>
<dbReference type="EMBL" id="ABXU01000058">
    <property type="protein sequence ID" value="EEB33292.1"/>
    <property type="molecule type" value="Genomic_DNA"/>
</dbReference>
<feature type="transmembrane region" description="Helical" evidence="1">
    <location>
        <begin position="137"/>
        <end position="157"/>
    </location>
</feature>
<dbReference type="InterPro" id="IPR009936">
    <property type="entry name" value="DUF1468"/>
</dbReference>
<comment type="caution">
    <text evidence="3">The sequence shown here is derived from an EMBL/GenBank/DDBJ whole genome shotgun (WGS) entry which is preliminary data.</text>
</comment>
<dbReference type="OrthoDB" id="5876685at2"/>
<name>B6WUX8_9BACT</name>
<evidence type="ECO:0000259" key="2">
    <source>
        <dbReference type="Pfam" id="PF07331"/>
    </source>
</evidence>
<dbReference type="Proteomes" id="UP000003676">
    <property type="component" value="Unassembled WGS sequence"/>
</dbReference>
<protein>
    <recommendedName>
        <fullName evidence="2">DUF1468 domain-containing protein</fullName>
    </recommendedName>
</protein>
<feature type="domain" description="DUF1468" evidence="2">
    <location>
        <begin position="30"/>
        <end position="161"/>
    </location>
</feature>
<sequence>MARWPPEGHRAIEEDTMHINRDSVIEFSVLLAVGIAAFLLTFTFDDEIALYRYGANLWPAFLSLGLILCTVIIFVHTLFYGDISIEEGGTNLQTLARVFILPIFYVILLPYVGFYSATIIFLPLYTYIIHMKSFLKVLLRCLAVACVIIVVFTKFLFVPFPVGTIPLFYTINSEIVNLLY</sequence>
<reference evidence="3 4" key="1">
    <citation type="submission" date="2008-10" db="EMBL/GenBank/DDBJ databases">
        <title>Draft genome sequence of Desulvovibrio piger (ATCC 29098).</title>
        <authorList>
            <person name="Sudarsanam P."/>
            <person name="Ley R."/>
            <person name="Guruge J."/>
            <person name="Turnbaugh P.J."/>
            <person name="Mahowald M."/>
            <person name="Liep D."/>
            <person name="Gordon J."/>
        </authorList>
    </citation>
    <scope>NUCLEOTIDE SEQUENCE [LARGE SCALE GENOMIC DNA]</scope>
    <source>
        <strain evidence="3 4">ATCC 29098</strain>
    </source>
</reference>
<reference evidence="3 4" key="2">
    <citation type="submission" date="2008-10" db="EMBL/GenBank/DDBJ databases">
        <authorList>
            <person name="Fulton L."/>
            <person name="Clifton S."/>
            <person name="Fulton B."/>
            <person name="Xu J."/>
            <person name="Minx P."/>
            <person name="Pepin K.H."/>
            <person name="Johnson M."/>
            <person name="Bhonagiri V."/>
            <person name="Nash W.E."/>
            <person name="Mardis E.R."/>
            <person name="Wilson R.K."/>
        </authorList>
    </citation>
    <scope>NUCLEOTIDE SEQUENCE [LARGE SCALE GENOMIC DNA]</scope>
    <source>
        <strain evidence="3 4">ATCC 29098</strain>
    </source>
</reference>
<dbReference type="RefSeq" id="WP_006007035.1">
    <property type="nucleotide sequence ID" value="NZ_DS996359.1"/>
</dbReference>
<feature type="transmembrane region" description="Helical" evidence="1">
    <location>
        <begin position="99"/>
        <end position="125"/>
    </location>
</feature>
<gene>
    <name evidence="3" type="ORF">DESPIG_01893</name>
</gene>
<dbReference type="AlphaFoldDB" id="B6WUX8"/>
<feature type="transmembrane region" description="Helical" evidence="1">
    <location>
        <begin position="24"/>
        <end position="44"/>
    </location>
</feature>
<evidence type="ECO:0000313" key="3">
    <source>
        <dbReference type="EMBL" id="EEB33292.1"/>
    </source>
</evidence>
<dbReference type="HOGENOM" id="CLU_1493927_0_0_7"/>
<keyword evidence="1" id="KW-1133">Transmembrane helix</keyword>
<feature type="transmembrane region" description="Helical" evidence="1">
    <location>
        <begin position="56"/>
        <end position="79"/>
    </location>
</feature>
<organism evidence="3 4">
    <name type="scientific">Desulfovibrio piger ATCC 29098</name>
    <dbReference type="NCBI Taxonomy" id="411464"/>
    <lineage>
        <taxon>Bacteria</taxon>
        <taxon>Pseudomonadati</taxon>
        <taxon>Thermodesulfobacteriota</taxon>
        <taxon>Desulfovibrionia</taxon>
        <taxon>Desulfovibrionales</taxon>
        <taxon>Desulfovibrionaceae</taxon>
        <taxon>Desulfovibrio</taxon>
    </lineage>
</organism>
<keyword evidence="1" id="KW-0812">Transmembrane</keyword>
<evidence type="ECO:0000256" key="1">
    <source>
        <dbReference type="SAM" id="Phobius"/>
    </source>
</evidence>
<accession>B6WUX8</accession>
<dbReference type="Pfam" id="PF07331">
    <property type="entry name" value="TctB"/>
    <property type="match status" value="1"/>
</dbReference>
<keyword evidence="1" id="KW-0472">Membrane</keyword>
<proteinExistence type="predicted"/>